<comment type="subcellular location">
    <subcellularLocation>
        <location evidence="1">Cytoplasm</location>
    </subcellularLocation>
</comment>
<accession>A0A1F4ZWF4</accession>
<dbReference type="InterPro" id="IPR000291">
    <property type="entry name" value="D-Ala_lig_Van_CS"/>
</dbReference>
<evidence type="ECO:0000256" key="8">
    <source>
        <dbReference type="ARBA" id="ARBA00022984"/>
    </source>
</evidence>
<keyword evidence="4" id="KW-0436">Ligase</keyword>
<evidence type="ECO:0000256" key="4">
    <source>
        <dbReference type="ARBA" id="ARBA00022598"/>
    </source>
</evidence>
<dbReference type="GO" id="GO:0046872">
    <property type="term" value="F:metal ion binding"/>
    <property type="evidence" value="ECO:0007669"/>
    <property type="project" value="InterPro"/>
</dbReference>
<dbReference type="PROSITE" id="PS50975">
    <property type="entry name" value="ATP_GRASP"/>
    <property type="match status" value="1"/>
</dbReference>
<name>A0A1F4ZWF4_9BACT</name>
<evidence type="ECO:0000256" key="9">
    <source>
        <dbReference type="ARBA" id="ARBA00023316"/>
    </source>
</evidence>
<dbReference type="GO" id="GO:0071555">
    <property type="term" value="P:cell wall organization"/>
    <property type="evidence" value="ECO:0007669"/>
    <property type="project" value="UniProtKB-KW"/>
</dbReference>
<keyword evidence="9" id="KW-0961">Cell wall biogenesis/degradation</keyword>
<dbReference type="SUPFAM" id="SSF56059">
    <property type="entry name" value="Glutathione synthetase ATP-binding domain-like"/>
    <property type="match status" value="1"/>
</dbReference>
<evidence type="ECO:0000256" key="2">
    <source>
        <dbReference type="ARBA" id="ARBA00010871"/>
    </source>
</evidence>
<evidence type="ECO:0000256" key="6">
    <source>
        <dbReference type="ARBA" id="ARBA00022840"/>
    </source>
</evidence>
<dbReference type="EMBL" id="MEXR01000001">
    <property type="protein sequence ID" value="OGD10671.1"/>
    <property type="molecule type" value="Genomic_DNA"/>
</dbReference>
<dbReference type="InterPro" id="IPR016185">
    <property type="entry name" value="PreATP-grasp_dom_sf"/>
</dbReference>
<dbReference type="InterPro" id="IPR011761">
    <property type="entry name" value="ATP-grasp"/>
</dbReference>
<dbReference type="STRING" id="1797263.A2397_00170"/>
<evidence type="ECO:0000256" key="1">
    <source>
        <dbReference type="ARBA" id="ARBA00004496"/>
    </source>
</evidence>
<dbReference type="SUPFAM" id="SSF52440">
    <property type="entry name" value="PreATP-grasp domain"/>
    <property type="match status" value="1"/>
</dbReference>
<dbReference type="PANTHER" id="PTHR23132">
    <property type="entry name" value="D-ALANINE--D-ALANINE LIGASE"/>
    <property type="match status" value="1"/>
</dbReference>
<feature type="domain" description="ATP-grasp" evidence="11">
    <location>
        <begin position="111"/>
        <end position="327"/>
    </location>
</feature>
<keyword evidence="5 10" id="KW-0547">Nucleotide-binding</keyword>
<protein>
    <recommendedName>
        <fullName evidence="11">ATP-grasp domain-containing protein</fullName>
    </recommendedName>
</protein>
<dbReference type="PANTHER" id="PTHR23132:SF23">
    <property type="entry name" value="D-ALANINE--D-ALANINE LIGASE B"/>
    <property type="match status" value="1"/>
</dbReference>
<dbReference type="Proteomes" id="UP000176424">
    <property type="component" value="Unassembled WGS sequence"/>
</dbReference>
<keyword evidence="3" id="KW-0963">Cytoplasm</keyword>
<proteinExistence type="inferred from homology"/>
<evidence type="ECO:0000256" key="7">
    <source>
        <dbReference type="ARBA" id="ARBA00022960"/>
    </source>
</evidence>
<dbReference type="PROSITE" id="PS00844">
    <property type="entry name" value="DALA_DALA_LIGASE_2"/>
    <property type="match status" value="1"/>
</dbReference>
<dbReference type="InterPro" id="IPR013815">
    <property type="entry name" value="ATP_grasp_subdomain_1"/>
</dbReference>
<evidence type="ECO:0000313" key="13">
    <source>
        <dbReference type="Proteomes" id="UP000176424"/>
    </source>
</evidence>
<dbReference type="Pfam" id="PF07478">
    <property type="entry name" value="Dala_Dala_lig_C"/>
    <property type="match status" value="1"/>
</dbReference>
<comment type="caution">
    <text evidence="12">The sequence shown here is derived from an EMBL/GenBank/DDBJ whole genome shotgun (WGS) entry which is preliminary data.</text>
</comment>
<evidence type="ECO:0000259" key="11">
    <source>
        <dbReference type="PROSITE" id="PS50975"/>
    </source>
</evidence>
<keyword evidence="6 10" id="KW-0067">ATP-binding</keyword>
<dbReference type="GO" id="GO:0008360">
    <property type="term" value="P:regulation of cell shape"/>
    <property type="evidence" value="ECO:0007669"/>
    <property type="project" value="UniProtKB-KW"/>
</dbReference>
<dbReference type="InterPro" id="IPR011095">
    <property type="entry name" value="Dala_Dala_lig_C"/>
</dbReference>
<evidence type="ECO:0000256" key="10">
    <source>
        <dbReference type="PROSITE-ProRule" id="PRU00409"/>
    </source>
</evidence>
<gene>
    <name evidence="12" type="ORF">A2397_00170</name>
</gene>
<dbReference type="GO" id="GO:0005524">
    <property type="term" value="F:ATP binding"/>
    <property type="evidence" value="ECO:0007669"/>
    <property type="project" value="UniProtKB-UniRule"/>
</dbReference>
<keyword evidence="7" id="KW-0133">Cell shape</keyword>
<dbReference type="GO" id="GO:0009252">
    <property type="term" value="P:peptidoglycan biosynthetic process"/>
    <property type="evidence" value="ECO:0007669"/>
    <property type="project" value="UniProtKB-KW"/>
</dbReference>
<comment type="similarity">
    <text evidence="2">Belongs to the D-alanine--D-alanine ligase family.</text>
</comment>
<reference evidence="12 13" key="1">
    <citation type="journal article" date="2016" name="Nat. Commun.">
        <title>Thousands of microbial genomes shed light on interconnected biogeochemical processes in an aquifer system.</title>
        <authorList>
            <person name="Anantharaman K."/>
            <person name="Brown C.T."/>
            <person name="Hug L.A."/>
            <person name="Sharon I."/>
            <person name="Castelle C.J."/>
            <person name="Probst A.J."/>
            <person name="Thomas B.C."/>
            <person name="Singh A."/>
            <person name="Wilkins M.J."/>
            <person name="Karaoz U."/>
            <person name="Brodie E.L."/>
            <person name="Williams K.H."/>
            <person name="Hubbard S.S."/>
            <person name="Banfield J.F."/>
        </authorList>
    </citation>
    <scope>NUCLEOTIDE SEQUENCE [LARGE SCALE GENOMIC DNA]</scope>
</reference>
<evidence type="ECO:0000313" key="12">
    <source>
        <dbReference type="EMBL" id="OGD10671.1"/>
    </source>
</evidence>
<dbReference type="Gene3D" id="3.30.470.20">
    <property type="entry name" value="ATP-grasp fold, B domain"/>
    <property type="match status" value="1"/>
</dbReference>
<dbReference type="Gene3D" id="3.30.1490.20">
    <property type="entry name" value="ATP-grasp fold, A domain"/>
    <property type="match status" value="1"/>
</dbReference>
<dbReference type="AlphaFoldDB" id="A0A1F4ZWF4"/>
<dbReference type="Gene3D" id="3.40.50.20">
    <property type="match status" value="1"/>
</dbReference>
<sequence>MRIGFCYNIKHNDGQGYASELDFDAPETINDIAKSLEEIGHTVKHIEVVEDIFSRLAYEKSEIDIVFNIAEGLWGDARESWVPLACEVHKIPYTHSTPSVLALCLDKTLTKLAVSGLGVRVPKSFLVSPGQPLPSQIKFPVIIKPNAEGSSVGIFDANVVNDLPALSARLEKLRSDGLTGNLMVEEYIDGREFTVGLLGNNPTTTLPVIEQNFNILPEGMKKIAGYELKWLVEDSLADITQAYVCPANLTASQQQEIESTSQTIFNGLNIYDCARIDYRMDATGKLYFLEVNPLPGLNPDPKVISYFPLASRTAGIRFTKVLDQIISGAAKRFHLL</sequence>
<dbReference type="GO" id="GO:0008716">
    <property type="term" value="F:D-alanine-D-alanine ligase activity"/>
    <property type="evidence" value="ECO:0007669"/>
    <property type="project" value="InterPro"/>
</dbReference>
<keyword evidence="8" id="KW-0573">Peptidoglycan synthesis</keyword>
<organism evidence="12 13">
    <name type="scientific">Candidatus Amesbacteria bacterium RIFOXYB1_FULL_44_23</name>
    <dbReference type="NCBI Taxonomy" id="1797263"/>
    <lineage>
        <taxon>Bacteria</taxon>
        <taxon>Candidatus Amesiibacteriota</taxon>
    </lineage>
</organism>
<dbReference type="GO" id="GO:0005737">
    <property type="term" value="C:cytoplasm"/>
    <property type="evidence" value="ECO:0007669"/>
    <property type="project" value="UniProtKB-SubCell"/>
</dbReference>
<evidence type="ECO:0000256" key="3">
    <source>
        <dbReference type="ARBA" id="ARBA00022490"/>
    </source>
</evidence>
<evidence type="ECO:0000256" key="5">
    <source>
        <dbReference type="ARBA" id="ARBA00022741"/>
    </source>
</evidence>